<dbReference type="SMART" id="SM00138">
    <property type="entry name" value="MeTrc"/>
    <property type="match status" value="1"/>
</dbReference>
<dbReference type="GO" id="GO:0032259">
    <property type="term" value="P:methylation"/>
    <property type="evidence" value="ECO:0007669"/>
    <property type="project" value="UniProtKB-KW"/>
</dbReference>
<keyword evidence="3 5" id="KW-0808">Transferase</keyword>
<feature type="binding site" evidence="6">
    <location>
        <position position="85"/>
    </location>
    <ligand>
        <name>S-adenosyl-L-methionine</name>
        <dbReference type="ChEBI" id="CHEBI:59789"/>
    </ligand>
</feature>
<comment type="function">
    <text evidence="5">Methylation of the membrane-bound methyl-accepting chemotaxis proteins (MCP) to form gamma-glutamyl methyl ester residues in MCP.</text>
</comment>
<dbReference type="InterPro" id="IPR000780">
    <property type="entry name" value="CheR_MeTrfase"/>
</dbReference>
<dbReference type="Gene3D" id="1.10.155.10">
    <property type="entry name" value="Chemotaxis receptor methyltransferase CheR, N-terminal domain"/>
    <property type="match status" value="1"/>
</dbReference>
<evidence type="ECO:0000256" key="3">
    <source>
        <dbReference type="ARBA" id="ARBA00022679"/>
    </source>
</evidence>
<name>A0AA42BLA9_9ALTE</name>
<dbReference type="Pfam" id="PF01739">
    <property type="entry name" value="CheR"/>
    <property type="match status" value="1"/>
</dbReference>
<evidence type="ECO:0000256" key="6">
    <source>
        <dbReference type="PIRSR" id="PIRSR000410-1"/>
    </source>
</evidence>
<dbReference type="RefSeq" id="WP_254099664.1">
    <property type="nucleotide sequence ID" value="NZ_JANATA010000007.1"/>
</dbReference>
<dbReference type="PROSITE" id="PS50123">
    <property type="entry name" value="CHER"/>
    <property type="match status" value="1"/>
</dbReference>
<reference evidence="8" key="1">
    <citation type="submission" date="2022-07" db="EMBL/GenBank/DDBJ databases">
        <title>Characterization of the Novel Bacterium Alteromonas immobilis LMIT006 and Alteromonas gregis LMIT007.</title>
        <authorList>
            <person name="Lin X."/>
        </authorList>
    </citation>
    <scope>NUCLEOTIDE SEQUENCE</scope>
    <source>
        <strain evidence="8">LMIT007</strain>
    </source>
</reference>
<dbReference type="EMBL" id="JANATA010000007">
    <property type="protein sequence ID" value="MCP3428409.1"/>
    <property type="molecule type" value="Genomic_DNA"/>
</dbReference>
<evidence type="ECO:0000256" key="2">
    <source>
        <dbReference type="ARBA" id="ARBA00022603"/>
    </source>
</evidence>
<dbReference type="InterPro" id="IPR022642">
    <property type="entry name" value="CheR_C"/>
</dbReference>
<feature type="binding site" evidence="6">
    <location>
        <position position="81"/>
    </location>
    <ligand>
        <name>S-adenosyl-L-methionine</name>
        <dbReference type="ChEBI" id="CHEBI:59789"/>
    </ligand>
</feature>
<feature type="binding site" evidence="6">
    <location>
        <begin position="217"/>
        <end position="218"/>
    </location>
    <ligand>
        <name>S-adenosyl-L-methionine</name>
        <dbReference type="ChEBI" id="CHEBI:59789"/>
    </ligand>
</feature>
<dbReference type="Pfam" id="PF03705">
    <property type="entry name" value="CheR_N"/>
    <property type="match status" value="1"/>
</dbReference>
<sequence>MIIENEREFIFTDENFTQVRQLMFKFSGVNISEAKRNMVYSRLSKRLRDLSLQDFSHYLKQVKQSSREQAHFVNALTTNLTAFFREQHHFSAVEQYLEKHNRSINIWSAGCSSGEEPYSLAITAIKARNSFSPKVRILASDINSEVLRFAKKGVYNLEDVDKLPSTIKQSFFFKGKKKQIGKAKIIPDVKGIVAFKNINLFSAEWQLPGMFDIIFCRNVLIYFKPKEKERIIRQMLTHLKTGGLLVVGHSENYSHLTQELISVGQTIYQKR</sequence>
<feature type="binding site" evidence="6">
    <location>
        <position position="116"/>
    </location>
    <ligand>
        <name>S-adenosyl-L-methionine</name>
        <dbReference type="ChEBI" id="CHEBI:59789"/>
    </ligand>
</feature>
<keyword evidence="4 5" id="KW-0949">S-adenosyl-L-methionine</keyword>
<dbReference type="PANTHER" id="PTHR24422">
    <property type="entry name" value="CHEMOTAXIS PROTEIN METHYLTRANSFERASE"/>
    <property type="match status" value="1"/>
</dbReference>
<protein>
    <recommendedName>
        <fullName evidence="5">Chemotaxis protein methyltransferase</fullName>
        <ecNumber evidence="5">2.1.1.80</ecNumber>
    </recommendedName>
</protein>
<evidence type="ECO:0000259" key="7">
    <source>
        <dbReference type="PROSITE" id="PS50123"/>
    </source>
</evidence>
<keyword evidence="9" id="KW-1185">Reference proteome</keyword>
<evidence type="ECO:0000313" key="9">
    <source>
        <dbReference type="Proteomes" id="UP001165413"/>
    </source>
</evidence>
<feature type="binding site" evidence="6">
    <location>
        <position position="141"/>
    </location>
    <ligand>
        <name>S-adenosyl-L-methionine</name>
        <dbReference type="ChEBI" id="CHEBI:59789"/>
    </ligand>
</feature>
<evidence type="ECO:0000313" key="8">
    <source>
        <dbReference type="EMBL" id="MCP3428409.1"/>
    </source>
</evidence>
<gene>
    <name evidence="8" type="ORF">NLF92_05560</name>
</gene>
<dbReference type="PRINTS" id="PR00996">
    <property type="entry name" value="CHERMTFRASE"/>
</dbReference>
<proteinExistence type="predicted"/>
<dbReference type="InterPro" id="IPR029063">
    <property type="entry name" value="SAM-dependent_MTases_sf"/>
</dbReference>
<dbReference type="InterPro" id="IPR026024">
    <property type="entry name" value="Chemotaxis_MeTrfase_CheR"/>
</dbReference>
<comment type="caution">
    <text evidence="8">The sequence shown here is derived from an EMBL/GenBank/DDBJ whole genome shotgun (WGS) entry which is preliminary data.</text>
</comment>
<evidence type="ECO:0000256" key="4">
    <source>
        <dbReference type="ARBA" id="ARBA00022691"/>
    </source>
</evidence>
<feature type="binding site" evidence="6">
    <location>
        <begin position="199"/>
        <end position="200"/>
    </location>
    <ligand>
        <name>S-adenosyl-L-methionine</name>
        <dbReference type="ChEBI" id="CHEBI:59789"/>
    </ligand>
</feature>
<feature type="domain" description="CheR-type methyltransferase" evidence="7">
    <location>
        <begin position="4"/>
        <end position="271"/>
    </location>
</feature>
<dbReference type="AlphaFoldDB" id="A0AA42BLA9"/>
<dbReference type="InterPro" id="IPR022641">
    <property type="entry name" value="CheR_N"/>
</dbReference>
<evidence type="ECO:0000256" key="5">
    <source>
        <dbReference type="PIRNR" id="PIRNR000410"/>
    </source>
</evidence>
<dbReference type="InterPro" id="IPR036804">
    <property type="entry name" value="CheR_N_sf"/>
</dbReference>
<dbReference type="Gene3D" id="3.40.50.150">
    <property type="entry name" value="Vaccinia Virus protein VP39"/>
    <property type="match status" value="1"/>
</dbReference>
<dbReference type="PIRSF" id="PIRSF000410">
    <property type="entry name" value="CheR"/>
    <property type="match status" value="1"/>
</dbReference>
<dbReference type="EC" id="2.1.1.80" evidence="5"/>
<dbReference type="SUPFAM" id="SSF53335">
    <property type="entry name" value="S-adenosyl-L-methionine-dependent methyltransferases"/>
    <property type="match status" value="1"/>
</dbReference>
<dbReference type="CDD" id="cd02440">
    <property type="entry name" value="AdoMet_MTases"/>
    <property type="match status" value="1"/>
</dbReference>
<dbReference type="GO" id="GO:0008983">
    <property type="term" value="F:protein-glutamate O-methyltransferase activity"/>
    <property type="evidence" value="ECO:0007669"/>
    <property type="project" value="UniProtKB-EC"/>
</dbReference>
<comment type="catalytic activity">
    <reaction evidence="1 5">
        <text>L-glutamyl-[protein] + S-adenosyl-L-methionine = [protein]-L-glutamate 5-O-methyl ester + S-adenosyl-L-homocysteine</text>
        <dbReference type="Rhea" id="RHEA:24452"/>
        <dbReference type="Rhea" id="RHEA-COMP:10208"/>
        <dbReference type="Rhea" id="RHEA-COMP:10311"/>
        <dbReference type="ChEBI" id="CHEBI:29973"/>
        <dbReference type="ChEBI" id="CHEBI:57856"/>
        <dbReference type="ChEBI" id="CHEBI:59789"/>
        <dbReference type="ChEBI" id="CHEBI:82795"/>
        <dbReference type="EC" id="2.1.1.80"/>
    </reaction>
</comment>
<organism evidence="8 9">
    <name type="scientific">Opacimonas viscosa</name>
    <dbReference type="NCBI Taxonomy" id="2961944"/>
    <lineage>
        <taxon>Bacteria</taxon>
        <taxon>Pseudomonadati</taxon>
        <taxon>Pseudomonadota</taxon>
        <taxon>Gammaproteobacteria</taxon>
        <taxon>Alteromonadales</taxon>
        <taxon>Alteromonadaceae</taxon>
        <taxon>Opacimonas</taxon>
    </lineage>
</organism>
<dbReference type="Proteomes" id="UP001165413">
    <property type="component" value="Unassembled WGS sequence"/>
</dbReference>
<dbReference type="SUPFAM" id="SSF47757">
    <property type="entry name" value="Chemotaxis receptor methyltransferase CheR, N-terminal domain"/>
    <property type="match status" value="1"/>
</dbReference>
<dbReference type="PANTHER" id="PTHR24422:SF19">
    <property type="entry name" value="CHEMOTAXIS PROTEIN METHYLTRANSFERASE"/>
    <property type="match status" value="1"/>
</dbReference>
<accession>A0AA42BLA9</accession>
<dbReference type="InterPro" id="IPR050903">
    <property type="entry name" value="Bact_Chemotaxis_MeTrfase"/>
</dbReference>
<feature type="binding site" evidence="6">
    <location>
        <position position="79"/>
    </location>
    <ligand>
        <name>S-adenosyl-L-methionine</name>
        <dbReference type="ChEBI" id="CHEBI:59789"/>
    </ligand>
</feature>
<keyword evidence="2 5" id="KW-0489">Methyltransferase</keyword>
<evidence type="ECO:0000256" key="1">
    <source>
        <dbReference type="ARBA" id="ARBA00001541"/>
    </source>
</evidence>